<sequence length="188" mass="19905">MPVADPRAGRVFVWLISSIIMLSLAAGGVFLVVYMTQPDDYTASAWPLYAGMSLVCLPWFFWFILIMYRCISRSLGFRIVCGDCCGGDEAEGSNMAGAGVCSATMNRAESMTDGPTLNQNDDGDSGNEEGRHVRFGAAIVMSDGSGGNNGDPRSITPRSSSSSSSSNDNNSSFKSHESEIPLASAMAS</sequence>
<feature type="transmembrane region" description="Helical" evidence="2">
    <location>
        <begin position="46"/>
        <end position="68"/>
    </location>
</feature>
<organism evidence="3 4">
    <name type="scientific">Trapa incisa</name>
    <dbReference type="NCBI Taxonomy" id="236973"/>
    <lineage>
        <taxon>Eukaryota</taxon>
        <taxon>Viridiplantae</taxon>
        <taxon>Streptophyta</taxon>
        <taxon>Embryophyta</taxon>
        <taxon>Tracheophyta</taxon>
        <taxon>Spermatophyta</taxon>
        <taxon>Magnoliopsida</taxon>
        <taxon>eudicotyledons</taxon>
        <taxon>Gunneridae</taxon>
        <taxon>Pentapetalae</taxon>
        <taxon>rosids</taxon>
        <taxon>malvids</taxon>
        <taxon>Myrtales</taxon>
        <taxon>Lythraceae</taxon>
        <taxon>Trapa</taxon>
    </lineage>
</organism>
<feature type="compositionally biased region" description="Polar residues" evidence="1">
    <location>
        <begin position="111"/>
        <end position="120"/>
    </location>
</feature>
<comment type="caution">
    <text evidence="3">The sequence shown here is derived from an EMBL/GenBank/DDBJ whole genome shotgun (WGS) entry which is preliminary data.</text>
</comment>
<proteinExistence type="predicted"/>
<feature type="region of interest" description="Disordered" evidence="1">
    <location>
        <begin position="141"/>
        <end position="188"/>
    </location>
</feature>
<evidence type="ECO:0000256" key="1">
    <source>
        <dbReference type="SAM" id="MobiDB-lite"/>
    </source>
</evidence>
<keyword evidence="2" id="KW-0812">Transmembrane</keyword>
<accession>A0AAN7PYV6</accession>
<keyword evidence="2" id="KW-1133">Transmembrane helix</keyword>
<dbReference type="PANTHER" id="PTHR34964:SF1">
    <property type="entry name" value="MEMBRANE LIPOPROTEIN"/>
    <property type="match status" value="1"/>
</dbReference>
<feature type="compositionally biased region" description="Low complexity" evidence="1">
    <location>
        <begin position="159"/>
        <end position="172"/>
    </location>
</feature>
<reference evidence="3 4" key="1">
    <citation type="journal article" date="2023" name="Hortic Res">
        <title>Pangenome of water caltrop reveals structural variations and asymmetric subgenome divergence after allopolyploidization.</title>
        <authorList>
            <person name="Zhang X."/>
            <person name="Chen Y."/>
            <person name="Wang L."/>
            <person name="Yuan Y."/>
            <person name="Fang M."/>
            <person name="Shi L."/>
            <person name="Lu R."/>
            <person name="Comes H.P."/>
            <person name="Ma Y."/>
            <person name="Chen Y."/>
            <person name="Huang G."/>
            <person name="Zhou Y."/>
            <person name="Zheng Z."/>
            <person name="Qiu Y."/>
        </authorList>
    </citation>
    <scope>NUCLEOTIDE SEQUENCE [LARGE SCALE GENOMIC DNA]</scope>
    <source>
        <tissue evidence="3">Roots</tissue>
    </source>
</reference>
<feature type="transmembrane region" description="Helical" evidence="2">
    <location>
        <begin position="12"/>
        <end position="34"/>
    </location>
</feature>
<feature type="region of interest" description="Disordered" evidence="1">
    <location>
        <begin position="111"/>
        <end position="130"/>
    </location>
</feature>
<keyword evidence="4" id="KW-1185">Reference proteome</keyword>
<protein>
    <submittedName>
        <fullName evidence="3">Uncharacterized protein</fullName>
    </submittedName>
</protein>
<dbReference type="Proteomes" id="UP001345219">
    <property type="component" value="Chromosome 6"/>
</dbReference>
<keyword evidence="2" id="KW-0472">Membrane</keyword>
<dbReference type="AlphaFoldDB" id="A0AAN7PYV6"/>
<dbReference type="EMBL" id="JAXIOK010000013">
    <property type="protein sequence ID" value="KAK4756361.1"/>
    <property type="molecule type" value="Genomic_DNA"/>
</dbReference>
<gene>
    <name evidence="3" type="ORF">SAY87_006488</name>
</gene>
<evidence type="ECO:0000313" key="4">
    <source>
        <dbReference type="Proteomes" id="UP001345219"/>
    </source>
</evidence>
<evidence type="ECO:0000256" key="2">
    <source>
        <dbReference type="SAM" id="Phobius"/>
    </source>
</evidence>
<name>A0AAN7PYV6_9MYRT</name>
<dbReference type="PANTHER" id="PTHR34964">
    <property type="entry name" value="MEMBRANE LIPOPROTEIN-RELATED"/>
    <property type="match status" value="1"/>
</dbReference>
<evidence type="ECO:0000313" key="3">
    <source>
        <dbReference type="EMBL" id="KAK4756361.1"/>
    </source>
</evidence>